<comment type="similarity">
    <text evidence="1 5 6">Belongs to the peptidase S8 family.</text>
</comment>
<dbReference type="InterPro" id="IPR015500">
    <property type="entry name" value="Peptidase_S8_subtilisin-rel"/>
</dbReference>
<keyword evidence="8" id="KW-0472">Membrane</keyword>
<feature type="compositionally biased region" description="Basic and acidic residues" evidence="7">
    <location>
        <begin position="104"/>
        <end position="117"/>
    </location>
</feature>
<dbReference type="Proteomes" id="UP000237822">
    <property type="component" value="Unassembled WGS sequence"/>
</dbReference>
<dbReference type="Gene3D" id="2.60.120.380">
    <property type="match status" value="1"/>
</dbReference>
<gene>
    <name evidence="11" type="ORF">BCF74_12259</name>
</gene>
<dbReference type="GO" id="GO:0006508">
    <property type="term" value="P:proteolysis"/>
    <property type="evidence" value="ECO:0007669"/>
    <property type="project" value="UniProtKB-KW"/>
</dbReference>
<dbReference type="PROSITE" id="PS00137">
    <property type="entry name" value="SUBTILASE_HIS"/>
    <property type="match status" value="1"/>
</dbReference>
<proteinExistence type="inferred from homology"/>
<dbReference type="PROSITE" id="PS51892">
    <property type="entry name" value="SUBTILASE"/>
    <property type="match status" value="1"/>
</dbReference>
<feature type="region of interest" description="Disordered" evidence="7">
    <location>
        <begin position="766"/>
        <end position="787"/>
    </location>
</feature>
<evidence type="ECO:0000259" key="9">
    <source>
        <dbReference type="Pfam" id="PF00082"/>
    </source>
</evidence>
<feature type="region of interest" description="Disordered" evidence="7">
    <location>
        <begin position="95"/>
        <end position="117"/>
    </location>
</feature>
<feature type="active site" description="Charge relay system" evidence="5">
    <location>
        <position position="630"/>
    </location>
</feature>
<evidence type="ECO:0000256" key="1">
    <source>
        <dbReference type="ARBA" id="ARBA00011073"/>
    </source>
</evidence>
<comment type="caution">
    <text evidence="11">The sequence shown here is derived from an EMBL/GenBank/DDBJ whole genome shotgun (WGS) entry which is preliminary data.</text>
</comment>
<dbReference type="InterPro" id="IPR050131">
    <property type="entry name" value="Peptidase_S8_subtilisin-like"/>
</dbReference>
<dbReference type="InterPro" id="IPR000209">
    <property type="entry name" value="Peptidase_S8/S53_dom"/>
</dbReference>
<dbReference type="Pfam" id="PF04151">
    <property type="entry name" value="PPC"/>
    <property type="match status" value="1"/>
</dbReference>
<evidence type="ECO:0000313" key="12">
    <source>
        <dbReference type="Proteomes" id="UP000237822"/>
    </source>
</evidence>
<evidence type="ECO:0000256" key="8">
    <source>
        <dbReference type="SAM" id="Phobius"/>
    </source>
</evidence>
<dbReference type="InterPro" id="IPR023828">
    <property type="entry name" value="Peptidase_S8_Ser-AS"/>
</dbReference>
<dbReference type="GO" id="GO:0004252">
    <property type="term" value="F:serine-type endopeptidase activity"/>
    <property type="evidence" value="ECO:0007669"/>
    <property type="project" value="UniProtKB-UniRule"/>
</dbReference>
<feature type="transmembrane region" description="Helical" evidence="8">
    <location>
        <begin position="61"/>
        <end position="79"/>
    </location>
</feature>
<keyword evidence="4 5" id="KW-0720">Serine protease</keyword>
<evidence type="ECO:0000259" key="10">
    <source>
        <dbReference type="Pfam" id="PF04151"/>
    </source>
</evidence>
<dbReference type="InterPro" id="IPR023827">
    <property type="entry name" value="Peptidase_S8_Asp-AS"/>
</dbReference>
<dbReference type="Pfam" id="PF00082">
    <property type="entry name" value="Peptidase_S8"/>
    <property type="match status" value="1"/>
</dbReference>
<dbReference type="InterPro" id="IPR036852">
    <property type="entry name" value="Peptidase_S8/S53_dom_sf"/>
</dbReference>
<keyword evidence="12" id="KW-1185">Reference proteome</keyword>
<dbReference type="Gene3D" id="3.40.50.200">
    <property type="entry name" value="Peptidase S8/S53 domain"/>
    <property type="match status" value="2"/>
</dbReference>
<protein>
    <submittedName>
        <fullName evidence="11">Pre-peptidase</fullName>
    </submittedName>
</protein>
<dbReference type="PANTHER" id="PTHR43806:SF11">
    <property type="entry name" value="CEREVISIN-RELATED"/>
    <property type="match status" value="1"/>
</dbReference>
<evidence type="ECO:0000256" key="2">
    <source>
        <dbReference type="ARBA" id="ARBA00022670"/>
    </source>
</evidence>
<dbReference type="SUPFAM" id="SSF52743">
    <property type="entry name" value="Subtilisin-like"/>
    <property type="match status" value="1"/>
</dbReference>
<feature type="active site" description="Charge relay system" evidence="5">
    <location>
        <position position="256"/>
    </location>
</feature>
<accession>A0A2T0UCL3</accession>
<evidence type="ECO:0000313" key="11">
    <source>
        <dbReference type="EMBL" id="PRY55675.1"/>
    </source>
</evidence>
<organism evidence="11 12">
    <name type="scientific">Knoellia remsis</name>
    <dbReference type="NCBI Taxonomy" id="407159"/>
    <lineage>
        <taxon>Bacteria</taxon>
        <taxon>Bacillati</taxon>
        <taxon>Actinomycetota</taxon>
        <taxon>Actinomycetes</taxon>
        <taxon>Micrococcales</taxon>
        <taxon>Intrasporangiaceae</taxon>
        <taxon>Knoellia</taxon>
    </lineage>
</organism>
<keyword evidence="8" id="KW-0812">Transmembrane</keyword>
<evidence type="ECO:0000256" key="3">
    <source>
        <dbReference type="ARBA" id="ARBA00022801"/>
    </source>
</evidence>
<keyword evidence="8" id="KW-1133">Transmembrane helix</keyword>
<reference evidence="11 12" key="1">
    <citation type="submission" date="2018-03" db="EMBL/GenBank/DDBJ databases">
        <title>Genomic Encyclopedia of Archaeal and Bacterial Type Strains, Phase II (KMG-II): from individual species to whole genera.</title>
        <authorList>
            <person name="Goeker M."/>
        </authorList>
    </citation>
    <scope>NUCLEOTIDE SEQUENCE [LARGE SCALE GENOMIC DNA]</scope>
    <source>
        <strain evidence="11 12">ATCC BAA-1496</strain>
    </source>
</reference>
<evidence type="ECO:0000256" key="7">
    <source>
        <dbReference type="SAM" id="MobiDB-lite"/>
    </source>
</evidence>
<feature type="compositionally biased region" description="Polar residues" evidence="7">
    <location>
        <begin position="772"/>
        <end position="787"/>
    </location>
</feature>
<evidence type="ECO:0000256" key="5">
    <source>
        <dbReference type="PROSITE-ProRule" id="PRU01240"/>
    </source>
</evidence>
<keyword evidence="2 5" id="KW-0645">Protease</keyword>
<dbReference type="AlphaFoldDB" id="A0A2T0UCL3"/>
<dbReference type="EMBL" id="PVTI01000022">
    <property type="protein sequence ID" value="PRY55675.1"/>
    <property type="molecule type" value="Genomic_DNA"/>
</dbReference>
<evidence type="ECO:0000256" key="4">
    <source>
        <dbReference type="ARBA" id="ARBA00022825"/>
    </source>
</evidence>
<sequence length="1149" mass="119529">MQKKLGNRASSSLDLWFSWPDRVTLSAPPVTIRRQPCAHDEVRTAGGEDNDVTRRRTVRRGFTTVAGIAAAALAVTAAAPPSGAAPGDREITVAKAPKAQSQTDKVKKAKSGDKLGRHDRDLLEKAQDEGAKRVVVMLATEKGRTAETVKAIEAAGGVAATVNDRLGYISASVPTGKVDALAKQKSIVAVDLNESIPLPKPEAEAPAGAQAAAVPAPGPSTPDDNPYMPTRDIGSVAFKKANPTWDGRGITIGIIDSGVDLDHPALQKTTTGERKIVDWVTGTDPLLEGDGSWRAMLTQVTGPTFTYAGQSWTAPAGTYRINRVAESISLNSDAKGDFNRDGDTTDTWGILYDEKTNDIWVDMNQDRVFSDSEKMRPYKEKFDIGRFGVDNPATAINESMPFTVEFREDVDLTPAGMPGQKADFVNIGVVESAHGTHVAGIAAANGLFGGQMDGQAPGAKIVSSRACSWGGGCTAVALTDGMVDLVANRGVQIVNMSIGGLPALNDGNNARARLYDRLVSEYGVQLVISAGNSGPGINTIGDPSVATDVISVASSITKETWKSNYGADVSSAVALHNYSSRGPREDGGFKPNVAAPGSAISSIPTWQPGGPVPEAGYPLPPGYAMFNGTSMASPQTAGAGALLLSAAKAKGIAVTPRQLRDSIYSSADYKANIEAIGQGAGIVDVPGAWSILKTSPRSQDYTVTAPVCTPLSSLLATPNQGPGLYNRCDAANGGVVVGQQKAYDIKVTRTSGAKGNVRHNVRLVGNDGTFRLPTSQRPSPLGGTTNIPLKVKATTPGVHSAILEIDDPSTNIVDKRVMLVVVVSQDLKAPTFTVTQSGSVERNLFKRLFVTVPAGTKALQVNLSGIASGSQVRWIAYNPYGNPVESTSSIVCFTNYNNGGGCKPTSRSYSNPIPGVWELQVEARRTTPTLNNPYSITASAQGVVVDPATQTIASAKVGQAVPVSWKVTNQLAPVTIAPKGGPLGSAVAGRKTIANGELQKFTVTIPAGASSFVAKIGNPSDKGADLDLFVRNAAGAIVAQQADGDSEEAVSIANPAAGTYTVEVDGYSVPTGSTQYDYLDVFYSAGLGTLTVPSTTTELGTGESTTVNGTLTVASVPESGRQVSGEMRVLSTEGALLGTGQVLIGSVTP</sequence>
<dbReference type="PROSITE" id="PS00136">
    <property type="entry name" value="SUBTILASE_ASP"/>
    <property type="match status" value="1"/>
</dbReference>
<dbReference type="PROSITE" id="PS00138">
    <property type="entry name" value="SUBTILASE_SER"/>
    <property type="match status" value="1"/>
</dbReference>
<name>A0A2T0UCL3_9MICO</name>
<evidence type="ECO:0000256" key="6">
    <source>
        <dbReference type="RuleBase" id="RU003355"/>
    </source>
</evidence>
<feature type="region of interest" description="Disordered" evidence="7">
    <location>
        <begin position="199"/>
        <end position="222"/>
    </location>
</feature>
<feature type="compositionally biased region" description="Low complexity" evidence="7">
    <location>
        <begin position="204"/>
        <end position="215"/>
    </location>
</feature>
<dbReference type="PANTHER" id="PTHR43806">
    <property type="entry name" value="PEPTIDASE S8"/>
    <property type="match status" value="1"/>
</dbReference>
<dbReference type="InterPro" id="IPR007280">
    <property type="entry name" value="Peptidase_C_arc/bac"/>
</dbReference>
<keyword evidence="3 5" id="KW-0378">Hydrolase</keyword>
<feature type="domain" description="Peptidase S8/S53" evidence="9">
    <location>
        <begin position="247"/>
        <end position="679"/>
    </location>
</feature>
<feature type="domain" description="Peptidase C-terminal archaeal/bacterial" evidence="10">
    <location>
        <begin position="1000"/>
        <end position="1066"/>
    </location>
</feature>
<feature type="active site" description="Charge relay system" evidence="5">
    <location>
        <position position="434"/>
    </location>
</feature>
<dbReference type="PRINTS" id="PR00723">
    <property type="entry name" value="SUBTILISIN"/>
</dbReference>
<dbReference type="InterPro" id="IPR022398">
    <property type="entry name" value="Peptidase_S8_His-AS"/>
</dbReference>